<reference evidence="2" key="1">
    <citation type="submission" date="2022-11" db="UniProtKB">
        <authorList>
            <consortium name="WormBaseParasite"/>
        </authorList>
    </citation>
    <scope>IDENTIFICATION</scope>
</reference>
<proteinExistence type="predicted"/>
<accession>A0AC34GBC3</accession>
<evidence type="ECO:0000313" key="2">
    <source>
        <dbReference type="WBParaSite" id="ES5_v2.g27028.t1"/>
    </source>
</evidence>
<dbReference type="WBParaSite" id="ES5_v2.g27028.t1">
    <property type="protein sequence ID" value="ES5_v2.g27028.t1"/>
    <property type="gene ID" value="ES5_v2.g27028"/>
</dbReference>
<name>A0AC34GBC3_9BILA</name>
<evidence type="ECO:0000313" key="1">
    <source>
        <dbReference type="Proteomes" id="UP000887579"/>
    </source>
</evidence>
<sequence length="124" mass="13548">MARKTVPSKVNKKPEATVEKITKASPKVEKNEKNGKKNGSATLSPAALDDSIIKDSKASKLSQLLKKQNVSAKNPVNFDKFAKDLGWSSDNLSDSDLDLLEEESDDGIIYGEDEEGEFEDGDMD</sequence>
<dbReference type="Proteomes" id="UP000887579">
    <property type="component" value="Unplaced"/>
</dbReference>
<protein>
    <submittedName>
        <fullName evidence="2">Uncharacterized protein</fullName>
    </submittedName>
</protein>
<organism evidence="1 2">
    <name type="scientific">Panagrolaimus sp. ES5</name>
    <dbReference type="NCBI Taxonomy" id="591445"/>
    <lineage>
        <taxon>Eukaryota</taxon>
        <taxon>Metazoa</taxon>
        <taxon>Ecdysozoa</taxon>
        <taxon>Nematoda</taxon>
        <taxon>Chromadorea</taxon>
        <taxon>Rhabditida</taxon>
        <taxon>Tylenchina</taxon>
        <taxon>Panagrolaimomorpha</taxon>
        <taxon>Panagrolaimoidea</taxon>
        <taxon>Panagrolaimidae</taxon>
        <taxon>Panagrolaimus</taxon>
    </lineage>
</organism>